<feature type="transmembrane region" description="Helical" evidence="6">
    <location>
        <begin position="20"/>
        <end position="39"/>
    </location>
</feature>
<evidence type="ECO:0000313" key="8">
    <source>
        <dbReference type="Proteomes" id="UP001286456"/>
    </source>
</evidence>
<feature type="transmembrane region" description="Helical" evidence="6">
    <location>
        <begin position="46"/>
        <end position="66"/>
    </location>
</feature>
<feature type="transmembrane region" description="Helical" evidence="6">
    <location>
        <begin position="78"/>
        <end position="99"/>
    </location>
</feature>
<protein>
    <submittedName>
        <fullName evidence="7">RTA1 like protein-domain-containing protein</fullName>
    </submittedName>
</protein>
<keyword evidence="8" id="KW-1185">Reference proteome</keyword>
<evidence type="ECO:0000256" key="1">
    <source>
        <dbReference type="ARBA" id="ARBA00004141"/>
    </source>
</evidence>
<keyword evidence="4 6" id="KW-0472">Membrane</keyword>
<evidence type="ECO:0000256" key="5">
    <source>
        <dbReference type="SAM" id="MobiDB-lite"/>
    </source>
</evidence>
<evidence type="ECO:0000256" key="6">
    <source>
        <dbReference type="SAM" id="Phobius"/>
    </source>
</evidence>
<dbReference type="EMBL" id="JAUEPO010000002">
    <property type="protein sequence ID" value="KAK3332840.1"/>
    <property type="molecule type" value="Genomic_DNA"/>
</dbReference>
<dbReference type="Pfam" id="PF04479">
    <property type="entry name" value="RTA1"/>
    <property type="match status" value="1"/>
</dbReference>
<dbReference type="InterPro" id="IPR007568">
    <property type="entry name" value="RTA1"/>
</dbReference>
<dbReference type="AlphaFoldDB" id="A0AAE0MHX7"/>
<evidence type="ECO:0000256" key="4">
    <source>
        <dbReference type="ARBA" id="ARBA00023136"/>
    </source>
</evidence>
<dbReference type="GO" id="GO:0016020">
    <property type="term" value="C:membrane"/>
    <property type="evidence" value="ECO:0007669"/>
    <property type="project" value="UniProtKB-SubCell"/>
</dbReference>
<feature type="region of interest" description="Disordered" evidence="5">
    <location>
        <begin position="274"/>
        <end position="306"/>
    </location>
</feature>
<reference evidence="7" key="1">
    <citation type="journal article" date="2023" name="Mol. Phylogenet. Evol.">
        <title>Genome-scale phylogeny and comparative genomics of the fungal order Sordariales.</title>
        <authorList>
            <person name="Hensen N."/>
            <person name="Bonometti L."/>
            <person name="Westerberg I."/>
            <person name="Brannstrom I.O."/>
            <person name="Guillou S."/>
            <person name="Cros-Aarteil S."/>
            <person name="Calhoun S."/>
            <person name="Haridas S."/>
            <person name="Kuo A."/>
            <person name="Mondo S."/>
            <person name="Pangilinan J."/>
            <person name="Riley R."/>
            <person name="LaButti K."/>
            <person name="Andreopoulos B."/>
            <person name="Lipzen A."/>
            <person name="Chen C."/>
            <person name="Yan M."/>
            <person name="Daum C."/>
            <person name="Ng V."/>
            <person name="Clum A."/>
            <person name="Steindorff A."/>
            <person name="Ohm R.A."/>
            <person name="Martin F."/>
            <person name="Silar P."/>
            <person name="Natvig D.O."/>
            <person name="Lalanne C."/>
            <person name="Gautier V."/>
            <person name="Ament-Velasquez S.L."/>
            <person name="Kruys A."/>
            <person name="Hutchinson M.I."/>
            <person name="Powell A.J."/>
            <person name="Barry K."/>
            <person name="Miller A.N."/>
            <person name="Grigoriev I.V."/>
            <person name="Debuchy R."/>
            <person name="Gladieux P."/>
            <person name="Hiltunen Thoren M."/>
            <person name="Johannesson H."/>
        </authorList>
    </citation>
    <scope>NUCLEOTIDE SEQUENCE</scope>
    <source>
        <strain evidence="7">SMH4131-1</strain>
    </source>
</reference>
<feature type="transmembrane region" description="Helical" evidence="6">
    <location>
        <begin position="157"/>
        <end position="181"/>
    </location>
</feature>
<evidence type="ECO:0000313" key="7">
    <source>
        <dbReference type="EMBL" id="KAK3332840.1"/>
    </source>
</evidence>
<dbReference type="Proteomes" id="UP001286456">
    <property type="component" value="Unassembled WGS sequence"/>
</dbReference>
<gene>
    <name evidence="7" type="ORF">B0T19DRAFT_112253</name>
</gene>
<accession>A0AAE0MHX7</accession>
<evidence type="ECO:0000256" key="3">
    <source>
        <dbReference type="ARBA" id="ARBA00022989"/>
    </source>
</evidence>
<comment type="subcellular location">
    <subcellularLocation>
        <location evidence="1">Membrane</location>
        <topology evidence="1">Multi-pass membrane protein</topology>
    </subcellularLocation>
</comment>
<proteinExistence type="predicted"/>
<keyword evidence="3 6" id="KW-1133">Transmembrane helix</keyword>
<feature type="transmembrane region" description="Helical" evidence="6">
    <location>
        <begin position="236"/>
        <end position="256"/>
    </location>
</feature>
<sequence length="329" mass="36363">MSSSAPHHDYYKYDPSLAGNIIYIVLFSIVSVGHIFLMIRSKTWYFIPFILGCLFEAIGFVGRAIGATQTPDWTLPPFIMQTLLILLGPALYAASIYMVLARLIRLLDAHQYSLVRTSWLTSIFVAGDVLSFLTQGAGGGILSNADTVSRRDLGNNIILAGLGIQVAFFGLFVITTVVFHIRIMRKPTQRTYQVTVPWQQFIMALYAASILVMIRSIFRMIEFSAGRDGTFQNNEVYLLVLDSALMLLVAIVFLWYHPSRILIGYKDVGTGGPDVENGTGDSSTYPMVTPNSTLPKPYDSDATSAVQGQPQYTYNAAPGYSSHSSPSRR</sequence>
<name>A0AAE0MHX7_9PEZI</name>
<comment type="caution">
    <text evidence="7">The sequence shown here is derived from an EMBL/GenBank/DDBJ whole genome shotgun (WGS) entry which is preliminary data.</text>
</comment>
<keyword evidence="2 6" id="KW-0812">Transmembrane</keyword>
<feature type="transmembrane region" description="Helical" evidence="6">
    <location>
        <begin position="119"/>
        <end position="137"/>
    </location>
</feature>
<dbReference type="PANTHER" id="PTHR31465:SF35">
    <property type="entry name" value="RTA1 DOMAIN PROTEIN-RELATED"/>
    <property type="match status" value="1"/>
</dbReference>
<feature type="transmembrane region" description="Helical" evidence="6">
    <location>
        <begin position="201"/>
        <end position="221"/>
    </location>
</feature>
<feature type="compositionally biased region" description="Polar residues" evidence="5">
    <location>
        <begin position="279"/>
        <end position="294"/>
    </location>
</feature>
<reference evidence="7" key="2">
    <citation type="submission" date="2023-06" db="EMBL/GenBank/DDBJ databases">
        <authorList>
            <consortium name="Lawrence Berkeley National Laboratory"/>
            <person name="Haridas S."/>
            <person name="Hensen N."/>
            <person name="Bonometti L."/>
            <person name="Westerberg I."/>
            <person name="Brannstrom I.O."/>
            <person name="Guillou S."/>
            <person name="Cros-Aarteil S."/>
            <person name="Calhoun S."/>
            <person name="Kuo A."/>
            <person name="Mondo S."/>
            <person name="Pangilinan J."/>
            <person name="Riley R."/>
            <person name="Labutti K."/>
            <person name="Andreopoulos B."/>
            <person name="Lipzen A."/>
            <person name="Chen C."/>
            <person name="Yanf M."/>
            <person name="Daum C."/>
            <person name="Ng V."/>
            <person name="Clum A."/>
            <person name="Steindorff A."/>
            <person name="Ohm R."/>
            <person name="Martin F."/>
            <person name="Silar P."/>
            <person name="Natvig D."/>
            <person name="Lalanne C."/>
            <person name="Gautier V."/>
            <person name="Ament-Velasquez S.L."/>
            <person name="Kruys A."/>
            <person name="Hutchinson M.I."/>
            <person name="Powell A.J."/>
            <person name="Barry K."/>
            <person name="Miller A.N."/>
            <person name="Grigoriev I.V."/>
            <person name="Debuchy R."/>
            <person name="Gladieux P."/>
            <person name="Thoren M.H."/>
            <person name="Johannesson H."/>
        </authorList>
    </citation>
    <scope>NUCLEOTIDE SEQUENCE</scope>
    <source>
        <strain evidence="7">SMH4131-1</strain>
    </source>
</reference>
<dbReference type="PANTHER" id="PTHR31465">
    <property type="entry name" value="PROTEIN RTA1-RELATED"/>
    <property type="match status" value="1"/>
</dbReference>
<evidence type="ECO:0000256" key="2">
    <source>
        <dbReference type="ARBA" id="ARBA00022692"/>
    </source>
</evidence>
<organism evidence="7 8">
    <name type="scientific">Cercophora scortea</name>
    <dbReference type="NCBI Taxonomy" id="314031"/>
    <lineage>
        <taxon>Eukaryota</taxon>
        <taxon>Fungi</taxon>
        <taxon>Dikarya</taxon>
        <taxon>Ascomycota</taxon>
        <taxon>Pezizomycotina</taxon>
        <taxon>Sordariomycetes</taxon>
        <taxon>Sordariomycetidae</taxon>
        <taxon>Sordariales</taxon>
        <taxon>Lasiosphaeriaceae</taxon>
        <taxon>Cercophora</taxon>
    </lineage>
</organism>